<dbReference type="GO" id="GO:0003723">
    <property type="term" value="F:RNA binding"/>
    <property type="evidence" value="ECO:0007669"/>
    <property type="project" value="InterPro"/>
</dbReference>
<comment type="caution">
    <text evidence="2">The sequence shown here is derived from an EMBL/GenBank/DDBJ whole genome shotgun (WGS) entry which is preliminary data.</text>
</comment>
<evidence type="ECO:0000313" key="3">
    <source>
        <dbReference type="EMBL" id="CAF4000397.1"/>
    </source>
</evidence>
<dbReference type="EMBL" id="CAJNOK010013678">
    <property type="protein sequence ID" value="CAF1189325.1"/>
    <property type="molecule type" value="Genomic_DNA"/>
</dbReference>
<dbReference type="PANTHER" id="PTHR47926">
    <property type="entry name" value="PENTATRICOPEPTIDE REPEAT-CONTAINING PROTEIN"/>
    <property type="match status" value="1"/>
</dbReference>
<evidence type="ECO:0000256" key="1">
    <source>
        <dbReference type="PROSITE-ProRule" id="PRU00708"/>
    </source>
</evidence>
<dbReference type="EMBL" id="CAJOBA010035208">
    <property type="protein sequence ID" value="CAF4000397.1"/>
    <property type="molecule type" value="Genomic_DNA"/>
</dbReference>
<sequence length="141" mass="16692">MKGYNANELPEKTIEKYEQMVKNQIQPNNVTYLLIFKAYGECVRLGKEKSVHIDVTKNNNIDENNLVIQTALIDMYDKMGDVKRAEEIFTRILNRRNVVSFGAMMKCYNVNELPERTIELYEEMIRKEIEPDNERYLYNTV</sequence>
<dbReference type="Pfam" id="PF01535">
    <property type="entry name" value="PPR"/>
    <property type="match status" value="2"/>
</dbReference>
<dbReference type="AlphaFoldDB" id="A0A8S2EMT4"/>
<dbReference type="PROSITE" id="PS51375">
    <property type="entry name" value="PPR"/>
    <property type="match status" value="1"/>
</dbReference>
<dbReference type="GO" id="GO:0009451">
    <property type="term" value="P:RNA modification"/>
    <property type="evidence" value="ECO:0007669"/>
    <property type="project" value="InterPro"/>
</dbReference>
<reference evidence="2" key="1">
    <citation type="submission" date="2021-02" db="EMBL/GenBank/DDBJ databases">
        <authorList>
            <person name="Nowell W R."/>
        </authorList>
    </citation>
    <scope>NUCLEOTIDE SEQUENCE</scope>
</reference>
<name>A0A8S2EMT4_9BILA</name>
<dbReference type="Proteomes" id="UP000682733">
    <property type="component" value="Unassembled WGS sequence"/>
</dbReference>
<organism evidence="2 4">
    <name type="scientific">Didymodactylos carnosus</name>
    <dbReference type="NCBI Taxonomy" id="1234261"/>
    <lineage>
        <taxon>Eukaryota</taxon>
        <taxon>Metazoa</taxon>
        <taxon>Spiralia</taxon>
        <taxon>Gnathifera</taxon>
        <taxon>Rotifera</taxon>
        <taxon>Eurotatoria</taxon>
        <taxon>Bdelloidea</taxon>
        <taxon>Philodinida</taxon>
        <taxon>Philodinidae</taxon>
        <taxon>Didymodactylos</taxon>
    </lineage>
</organism>
<dbReference type="Proteomes" id="UP000677228">
    <property type="component" value="Unassembled WGS sequence"/>
</dbReference>
<dbReference type="InterPro" id="IPR002885">
    <property type="entry name" value="PPR_rpt"/>
</dbReference>
<evidence type="ECO:0008006" key="5">
    <source>
        <dbReference type="Google" id="ProtNLM"/>
    </source>
</evidence>
<evidence type="ECO:0000313" key="4">
    <source>
        <dbReference type="Proteomes" id="UP000677228"/>
    </source>
</evidence>
<dbReference type="InterPro" id="IPR011990">
    <property type="entry name" value="TPR-like_helical_dom_sf"/>
</dbReference>
<proteinExistence type="predicted"/>
<protein>
    <recommendedName>
        <fullName evidence="5">Pentatricopeptide repeat-containing protein</fullName>
    </recommendedName>
</protein>
<evidence type="ECO:0000313" key="2">
    <source>
        <dbReference type="EMBL" id="CAF1189325.1"/>
    </source>
</evidence>
<feature type="repeat" description="PPR" evidence="1">
    <location>
        <begin position="97"/>
        <end position="131"/>
    </location>
</feature>
<gene>
    <name evidence="2" type="ORF">OVA965_LOCUS23457</name>
    <name evidence="3" type="ORF">TMI583_LOCUS24178</name>
</gene>
<dbReference type="InterPro" id="IPR046960">
    <property type="entry name" value="PPR_At4g14850-like_plant"/>
</dbReference>
<accession>A0A8S2EMT4</accession>
<dbReference type="Gene3D" id="1.25.40.10">
    <property type="entry name" value="Tetratricopeptide repeat domain"/>
    <property type="match status" value="1"/>
</dbReference>
<dbReference type="NCBIfam" id="TIGR00756">
    <property type="entry name" value="PPR"/>
    <property type="match status" value="1"/>
</dbReference>